<evidence type="ECO:0000313" key="4">
    <source>
        <dbReference type="EMBL" id="PWJ20931.1"/>
    </source>
</evidence>
<dbReference type="GO" id="GO:0003677">
    <property type="term" value="F:DNA binding"/>
    <property type="evidence" value="ECO:0007669"/>
    <property type="project" value="InterPro"/>
</dbReference>
<dbReference type="InterPro" id="IPR002104">
    <property type="entry name" value="Integrase_catalytic"/>
</dbReference>
<dbReference type="Gene3D" id="1.10.443.10">
    <property type="entry name" value="Intergrase catalytic core"/>
    <property type="match status" value="1"/>
</dbReference>
<dbReference type="OrthoDB" id="7510934at2"/>
<dbReference type="GO" id="GO:0015074">
    <property type="term" value="P:DNA integration"/>
    <property type="evidence" value="ECO:0007669"/>
    <property type="project" value="InterPro"/>
</dbReference>
<name>A0A2Y9A9Y2_9RHOB</name>
<dbReference type="RefSeq" id="WP_109563298.1">
    <property type="nucleotide sequence ID" value="NZ_QGDJ01000002.1"/>
</dbReference>
<dbReference type="EMBL" id="UETC01000002">
    <property type="protein sequence ID" value="SSA41341.1"/>
    <property type="molecule type" value="Genomic_DNA"/>
</dbReference>
<dbReference type="Proteomes" id="UP000245839">
    <property type="component" value="Unassembled WGS sequence"/>
</dbReference>
<dbReference type="PROSITE" id="PS51898">
    <property type="entry name" value="TYR_RECOMBINASE"/>
    <property type="match status" value="1"/>
</dbReference>
<evidence type="ECO:0000313" key="5">
    <source>
        <dbReference type="EMBL" id="SSA41341.1"/>
    </source>
</evidence>
<reference evidence="4 6" key="2">
    <citation type="submission" date="2018-03" db="EMBL/GenBank/DDBJ databases">
        <title>Genomic Encyclopedia of Archaeal and Bacterial Type Strains, Phase II (KMG-II): from individual species to whole genera.</title>
        <authorList>
            <person name="Goeker M."/>
        </authorList>
    </citation>
    <scope>NUCLEOTIDE SEQUENCE [LARGE SCALE GENOMIC DNA]</scope>
    <source>
        <strain evidence="4 6">DSM 25227</strain>
    </source>
</reference>
<keyword evidence="6" id="KW-1185">Reference proteome</keyword>
<sequence length="277" mass="30403">MLRRELDTVRETRGTATLRAVRPRHVRADVIGAGNPGSRLKAWRYLCAFAIASGGIDEDPAIAVRLPRDPGRQKATIGHKRWPREAIEAYRARHRIGTVKRAAMALLLWTGGRIGDAVEMGRQHVPRDGVLDYSQSKTGGPGYVPWTSPLPNWALAWEADRDAMHQALSALGTGRLTFLETQTGRVRSSKALGNLIREACDEAGWADLTGHGARKTRACDLIDSGATPHQAAAWTGHEDLKTLIHYARQADRRGLVMGREREQNVGNRERSDGGNGS</sequence>
<dbReference type="Pfam" id="PF00589">
    <property type="entry name" value="Phage_integrase"/>
    <property type="match status" value="1"/>
</dbReference>
<dbReference type="InterPro" id="IPR011010">
    <property type="entry name" value="DNA_brk_join_enz"/>
</dbReference>
<dbReference type="InterPro" id="IPR013762">
    <property type="entry name" value="Integrase-like_cat_sf"/>
</dbReference>
<evidence type="ECO:0000256" key="2">
    <source>
        <dbReference type="SAM" id="MobiDB-lite"/>
    </source>
</evidence>
<dbReference type="Proteomes" id="UP000251571">
    <property type="component" value="Unassembled WGS sequence"/>
</dbReference>
<gene>
    <name evidence="4" type="ORF">BCF38_102177</name>
    <name evidence="5" type="ORF">SAMN05421539_102177</name>
</gene>
<dbReference type="SUPFAM" id="SSF56349">
    <property type="entry name" value="DNA breaking-rejoining enzymes"/>
    <property type="match status" value="1"/>
</dbReference>
<evidence type="ECO:0000256" key="1">
    <source>
        <dbReference type="ARBA" id="ARBA00023172"/>
    </source>
</evidence>
<dbReference type="EMBL" id="QGDJ01000002">
    <property type="protein sequence ID" value="PWJ20931.1"/>
    <property type="molecule type" value="Genomic_DNA"/>
</dbReference>
<evidence type="ECO:0000313" key="6">
    <source>
        <dbReference type="Proteomes" id="UP000245839"/>
    </source>
</evidence>
<dbReference type="AlphaFoldDB" id="A0A2Y9A9Y2"/>
<evidence type="ECO:0000259" key="3">
    <source>
        <dbReference type="PROSITE" id="PS51898"/>
    </source>
</evidence>
<protein>
    <submittedName>
        <fullName evidence="5">Site-specific recombinase XerC</fullName>
    </submittedName>
</protein>
<dbReference type="GO" id="GO:0006310">
    <property type="term" value="P:DNA recombination"/>
    <property type="evidence" value="ECO:0007669"/>
    <property type="project" value="UniProtKB-KW"/>
</dbReference>
<proteinExistence type="predicted"/>
<accession>A0A2Y9A9Y2</accession>
<evidence type="ECO:0000313" key="7">
    <source>
        <dbReference type="Proteomes" id="UP000251571"/>
    </source>
</evidence>
<reference evidence="5 7" key="1">
    <citation type="submission" date="2016-10" db="EMBL/GenBank/DDBJ databases">
        <authorList>
            <person name="Cai Z."/>
        </authorList>
    </citation>
    <scope>NUCLEOTIDE SEQUENCE [LARGE SCALE GENOMIC DNA]</scope>
    <source>
        <strain evidence="5 7">DSM 25227</strain>
    </source>
</reference>
<organism evidence="5 7">
    <name type="scientific">Jannaschia seohaensis</name>
    <dbReference type="NCBI Taxonomy" id="475081"/>
    <lineage>
        <taxon>Bacteria</taxon>
        <taxon>Pseudomonadati</taxon>
        <taxon>Pseudomonadota</taxon>
        <taxon>Alphaproteobacteria</taxon>
        <taxon>Rhodobacterales</taxon>
        <taxon>Roseobacteraceae</taxon>
        <taxon>Jannaschia</taxon>
    </lineage>
</organism>
<feature type="domain" description="Tyr recombinase" evidence="3">
    <location>
        <begin position="72"/>
        <end position="259"/>
    </location>
</feature>
<feature type="region of interest" description="Disordered" evidence="2">
    <location>
        <begin position="256"/>
        <end position="277"/>
    </location>
</feature>
<keyword evidence="1" id="KW-0233">DNA recombination</keyword>